<proteinExistence type="predicted"/>
<organism evidence="2 3">
    <name type="scientific">Ceutorhynchus assimilis</name>
    <name type="common">cabbage seed weevil</name>
    <dbReference type="NCBI Taxonomy" id="467358"/>
    <lineage>
        <taxon>Eukaryota</taxon>
        <taxon>Metazoa</taxon>
        <taxon>Ecdysozoa</taxon>
        <taxon>Arthropoda</taxon>
        <taxon>Hexapoda</taxon>
        <taxon>Insecta</taxon>
        <taxon>Pterygota</taxon>
        <taxon>Neoptera</taxon>
        <taxon>Endopterygota</taxon>
        <taxon>Coleoptera</taxon>
        <taxon>Polyphaga</taxon>
        <taxon>Cucujiformia</taxon>
        <taxon>Curculionidae</taxon>
        <taxon>Ceutorhynchinae</taxon>
        <taxon>Ceutorhynchus</taxon>
    </lineage>
</organism>
<evidence type="ECO:0000256" key="1">
    <source>
        <dbReference type="SAM" id="SignalP"/>
    </source>
</evidence>
<feature type="signal peptide" evidence="1">
    <location>
        <begin position="1"/>
        <end position="22"/>
    </location>
</feature>
<keyword evidence="1" id="KW-0732">Signal</keyword>
<gene>
    <name evidence="2" type="ORF">CEUTPL_LOCUS8759</name>
</gene>
<dbReference type="Proteomes" id="UP001152799">
    <property type="component" value="Chromosome 4"/>
</dbReference>
<name>A0A9N9MSK1_9CUCU</name>
<dbReference type="EMBL" id="OU892280">
    <property type="protein sequence ID" value="CAG9768212.1"/>
    <property type="molecule type" value="Genomic_DNA"/>
</dbReference>
<evidence type="ECO:0000313" key="2">
    <source>
        <dbReference type="EMBL" id="CAG9768212.1"/>
    </source>
</evidence>
<protein>
    <submittedName>
        <fullName evidence="2">Uncharacterized protein</fullName>
    </submittedName>
</protein>
<keyword evidence="3" id="KW-1185">Reference proteome</keyword>
<sequence length="121" mass="13936">MSKVSVIFALMVILVAFVGDSCQYVSAPTCFGQPCPASTTSCKEHRQSSQDRTRIEVQITCLDEFDASVKDYHFEEPSHMDRYTFYKNTKYESINEGISHADPYKNRPLDLTPYDQQPEYF</sequence>
<accession>A0A9N9MSK1</accession>
<evidence type="ECO:0000313" key="3">
    <source>
        <dbReference type="Proteomes" id="UP001152799"/>
    </source>
</evidence>
<reference evidence="2" key="1">
    <citation type="submission" date="2022-01" db="EMBL/GenBank/DDBJ databases">
        <authorList>
            <person name="King R."/>
        </authorList>
    </citation>
    <scope>NUCLEOTIDE SEQUENCE</scope>
</reference>
<feature type="chain" id="PRO_5040329812" evidence="1">
    <location>
        <begin position="23"/>
        <end position="121"/>
    </location>
</feature>
<dbReference type="AlphaFoldDB" id="A0A9N9MSK1"/>
<dbReference type="OrthoDB" id="6723136at2759"/>